<reference evidence="9 10" key="1">
    <citation type="submission" date="2020-07" db="EMBL/GenBank/DDBJ databases">
        <title>Sequencing the genomes of 1000 actinobacteria strains.</title>
        <authorList>
            <person name="Klenk H.-P."/>
        </authorList>
    </citation>
    <scope>NUCLEOTIDE SEQUENCE [LARGE SCALE GENOMIC DNA]</scope>
    <source>
        <strain evidence="9 10">DSM 18965</strain>
    </source>
</reference>
<dbReference type="InterPro" id="IPR012338">
    <property type="entry name" value="Beta-lactam/transpept-like"/>
</dbReference>
<feature type="binding site" evidence="7">
    <location>
        <position position="242"/>
    </location>
    <ligand>
        <name>substrate</name>
    </ligand>
</feature>
<comment type="subunit">
    <text evidence="2 7">Homotetramer.</text>
</comment>
<dbReference type="GO" id="GO:0004359">
    <property type="term" value="F:glutaminase activity"/>
    <property type="evidence" value="ECO:0007669"/>
    <property type="project" value="UniProtKB-UniRule"/>
</dbReference>
<protein>
    <recommendedName>
        <fullName evidence="6 7">Glutaminase</fullName>
        <ecNumber evidence="3 7">3.5.1.2</ecNumber>
    </recommendedName>
</protein>
<keyword evidence="4 7" id="KW-0378">Hydrolase</keyword>
<dbReference type="InterPro" id="IPR002645">
    <property type="entry name" value="STAS_dom"/>
</dbReference>
<feature type="binding site" evidence="7">
    <location>
        <position position="260"/>
    </location>
    <ligand>
        <name>substrate</name>
    </ligand>
</feature>
<evidence type="ECO:0000313" key="10">
    <source>
        <dbReference type="Proteomes" id="UP000516957"/>
    </source>
</evidence>
<evidence type="ECO:0000256" key="4">
    <source>
        <dbReference type="ARBA" id="ARBA00022801"/>
    </source>
</evidence>
<comment type="caution">
    <text evidence="9">The sequence shown here is derived from an EMBL/GenBank/DDBJ whole genome shotgun (WGS) entry which is preliminary data.</text>
</comment>
<name>A0A7Y9EZQ9_9ACTN</name>
<feature type="binding site" evidence="7">
    <location>
        <position position="166"/>
    </location>
    <ligand>
        <name>substrate</name>
    </ligand>
</feature>
<keyword evidence="10" id="KW-1185">Reference proteome</keyword>
<evidence type="ECO:0000256" key="6">
    <source>
        <dbReference type="ARBA" id="ARBA00070405"/>
    </source>
</evidence>
<proteinExistence type="inferred from homology"/>
<dbReference type="NCBIfam" id="TIGR03814">
    <property type="entry name" value="Gln_ase"/>
    <property type="match status" value="1"/>
</dbReference>
<dbReference type="NCBIfam" id="NF002134">
    <property type="entry name" value="PRK00971.1-4"/>
    <property type="match status" value="1"/>
</dbReference>
<dbReference type="RefSeq" id="WP_179614799.1">
    <property type="nucleotide sequence ID" value="NZ_CP059163.1"/>
</dbReference>
<keyword evidence="7" id="KW-0007">Acetylation</keyword>
<dbReference type="PANTHER" id="PTHR12544:SF29">
    <property type="entry name" value="GLUTAMINASE"/>
    <property type="match status" value="1"/>
</dbReference>
<organism evidence="9 10">
    <name type="scientific">Nocardioides marinisabuli</name>
    <dbReference type="NCBI Taxonomy" id="419476"/>
    <lineage>
        <taxon>Bacteria</taxon>
        <taxon>Bacillati</taxon>
        <taxon>Actinomycetota</taxon>
        <taxon>Actinomycetes</taxon>
        <taxon>Propionibacteriales</taxon>
        <taxon>Nocardioidaceae</taxon>
        <taxon>Nocardioides</taxon>
    </lineage>
</organism>
<dbReference type="AlphaFoldDB" id="A0A7Y9EZQ9"/>
<dbReference type="HAMAP" id="MF_00313">
    <property type="entry name" value="Glutaminase"/>
    <property type="match status" value="1"/>
</dbReference>
<dbReference type="InterPro" id="IPR036513">
    <property type="entry name" value="STAS_dom_sf"/>
</dbReference>
<feature type="domain" description="STAS" evidence="8">
    <location>
        <begin position="331"/>
        <end position="405"/>
    </location>
</feature>
<dbReference type="Pfam" id="PF01740">
    <property type="entry name" value="STAS"/>
    <property type="match status" value="1"/>
</dbReference>
<dbReference type="Gene3D" id="3.40.710.10">
    <property type="entry name" value="DD-peptidase/beta-lactamase superfamily"/>
    <property type="match status" value="1"/>
</dbReference>
<evidence type="ECO:0000256" key="7">
    <source>
        <dbReference type="HAMAP-Rule" id="MF_00313"/>
    </source>
</evidence>
<evidence type="ECO:0000256" key="1">
    <source>
        <dbReference type="ARBA" id="ARBA00011076"/>
    </source>
</evidence>
<dbReference type="GO" id="GO:0006537">
    <property type="term" value="P:glutamate biosynthetic process"/>
    <property type="evidence" value="ECO:0007669"/>
    <property type="project" value="TreeGrafter"/>
</dbReference>
<evidence type="ECO:0000259" key="8">
    <source>
        <dbReference type="PROSITE" id="PS50801"/>
    </source>
</evidence>
<comment type="catalytic activity">
    <reaction evidence="5 7">
        <text>L-glutamine + H2O = L-glutamate + NH4(+)</text>
        <dbReference type="Rhea" id="RHEA:15889"/>
        <dbReference type="ChEBI" id="CHEBI:15377"/>
        <dbReference type="ChEBI" id="CHEBI:28938"/>
        <dbReference type="ChEBI" id="CHEBI:29985"/>
        <dbReference type="ChEBI" id="CHEBI:58359"/>
        <dbReference type="EC" id="3.5.1.2"/>
    </reaction>
</comment>
<dbReference type="PANTHER" id="PTHR12544">
    <property type="entry name" value="GLUTAMINASE"/>
    <property type="match status" value="1"/>
</dbReference>
<evidence type="ECO:0000256" key="5">
    <source>
        <dbReference type="ARBA" id="ARBA00049534"/>
    </source>
</evidence>
<dbReference type="FunFam" id="3.40.710.10:FF:000005">
    <property type="entry name" value="Glutaminase"/>
    <property type="match status" value="1"/>
</dbReference>
<feature type="binding site" evidence="7">
    <location>
        <position position="64"/>
    </location>
    <ligand>
        <name>substrate</name>
    </ligand>
</feature>
<sequence length="431" mass="45303">MDTPIPDYLVEVLDAVAADASGAVADYIPELAQVDPDQLGVVLATVDGAVYEAGDCAAGFTIQSISKPFVYALALQQRGLEAVLDQVDVEPSGEAFNELSLEKGSGRPLNPMINAGAIVVHTMVGDAQDPQGRCEQVLAGLSAFAGRPLAVDEAAYASESETAFRNYAIANMLRSRDSIVEDPEDVVAAYTRQCSVRVTTRDLALMAATLANGGVHPLSEERVVEEWVARQVMSVMATCGMYDSAGDWISTVGFPAKSGVSGGIIGALPGQLGIAAFSPRLDPHGSSVRGVEVCRRLSADMGLHMMDPPQPARSTIRRTHTVQYVDGSAAMVFALHGSLQFAGAERLVRDLADADAAGRLSDAVVLDLTRVHSINDVARRMLLETVRRLQLEGCGVTLVDPESTLPDPDCGGGVRPPVVATVAEAAARGHA</sequence>
<feature type="binding site" evidence="7">
    <location>
        <position position="190"/>
    </location>
    <ligand>
        <name>substrate</name>
    </ligand>
</feature>
<dbReference type="PROSITE" id="PS50801">
    <property type="entry name" value="STAS"/>
    <property type="match status" value="1"/>
</dbReference>
<evidence type="ECO:0000256" key="2">
    <source>
        <dbReference type="ARBA" id="ARBA00011881"/>
    </source>
</evidence>
<dbReference type="Pfam" id="PF04960">
    <property type="entry name" value="Glutaminase"/>
    <property type="match status" value="1"/>
</dbReference>
<dbReference type="Proteomes" id="UP000516957">
    <property type="component" value="Unassembled WGS sequence"/>
</dbReference>
<gene>
    <name evidence="7" type="primary">glsA</name>
    <name evidence="9" type="ORF">BKA08_001207</name>
</gene>
<feature type="binding site" evidence="7">
    <location>
        <position position="159"/>
    </location>
    <ligand>
        <name>substrate</name>
    </ligand>
</feature>
<evidence type="ECO:0000256" key="3">
    <source>
        <dbReference type="ARBA" id="ARBA00012918"/>
    </source>
</evidence>
<evidence type="ECO:0000313" key="9">
    <source>
        <dbReference type="EMBL" id="NYD56969.1"/>
    </source>
</evidence>
<accession>A0A7Y9EZQ9</accession>
<dbReference type="SUPFAM" id="SSF52091">
    <property type="entry name" value="SpoIIaa-like"/>
    <property type="match status" value="1"/>
</dbReference>
<dbReference type="SUPFAM" id="SSF56601">
    <property type="entry name" value="beta-lactamase/transpeptidase-like"/>
    <property type="match status" value="1"/>
</dbReference>
<dbReference type="EMBL" id="JACCBE010000001">
    <property type="protein sequence ID" value="NYD56969.1"/>
    <property type="molecule type" value="Genomic_DNA"/>
</dbReference>
<dbReference type="InterPro" id="IPR015868">
    <property type="entry name" value="Glutaminase"/>
</dbReference>
<comment type="similarity">
    <text evidence="1 7">Belongs to the glutaminase family.</text>
</comment>
<dbReference type="GO" id="GO:0006543">
    <property type="term" value="P:L-glutamine catabolic process"/>
    <property type="evidence" value="ECO:0007669"/>
    <property type="project" value="TreeGrafter"/>
</dbReference>
<dbReference type="EC" id="3.5.1.2" evidence="3 7"/>
<feature type="binding site" evidence="7">
    <location>
        <position position="114"/>
    </location>
    <ligand>
        <name>substrate</name>
    </ligand>
</feature>
<dbReference type="Gene3D" id="3.30.750.24">
    <property type="entry name" value="STAS domain"/>
    <property type="match status" value="1"/>
</dbReference>